<feature type="domain" description="NR LBD" evidence="16">
    <location>
        <begin position="509"/>
        <end position="752"/>
    </location>
</feature>
<feature type="compositionally biased region" description="Polar residues" evidence="14">
    <location>
        <begin position="261"/>
        <end position="282"/>
    </location>
</feature>
<dbReference type="GO" id="GO:0005667">
    <property type="term" value="C:transcription regulator complex"/>
    <property type="evidence" value="ECO:0007669"/>
    <property type="project" value="TreeGrafter"/>
</dbReference>
<dbReference type="PROSITE" id="PS51843">
    <property type="entry name" value="NR_LBD"/>
    <property type="match status" value="1"/>
</dbReference>
<dbReference type="InterPro" id="IPR000536">
    <property type="entry name" value="Nucl_hrmn_rcpt_lig-bd"/>
</dbReference>
<dbReference type="Gene3D" id="3.30.50.10">
    <property type="entry name" value="Erythroid Transcription Factor GATA-1, subunit A"/>
    <property type="match status" value="1"/>
</dbReference>
<keyword evidence="4 13" id="KW-0862">Zinc</keyword>
<dbReference type="RefSeq" id="XP_022670659.1">
    <property type="nucleotide sequence ID" value="XM_022814924.1"/>
</dbReference>
<evidence type="ECO:0000259" key="16">
    <source>
        <dbReference type="PROSITE" id="PS51843"/>
    </source>
</evidence>
<keyword evidence="8 13" id="KW-0675">Receptor</keyword>
<evidence type="ECO:0000256" key="7">
    <source>
        <dbReference type="ARBA" id="ARBA00023163"/>
    </source>
</evidence>
<evidence type="ECO:0000256" key="13">
    <source>
        <dbReference type="RuleBase" id="RU004334"/>
    </source>
</evidence>
<dbReference type="PROSITE" id="PS00031">
    <property type="entry name" value="NUCLEAR_REC_DBD_1"/>
    <property type="match status" value="1"/>
</dbReference>
<keyword evidence="7 13" id="KW-0804">Transcription</keyword>
<dbReference type="AlphaFoldDB" id="A0A7M7KTP3"/>
<dbReference type="Proteomes" id="UP000594260">
    <property type="component" value="Unplaced"/>
</dbReference>
<dbReference type="PROSITE" id="PS51030">
    <property type="entry name" value="NUCLEAR_REC_DBD_2"/>
    <property type="match status" value="1"/>
</dbReference>
<evidence type="ECO:0000256" key="3">
    <source>
        <dbReference type="ARBA" id="ARBA00022771"/>
    </source>
</evidence>
<dbReference type="InterPro" id="IPR003070">
    <property type="entry name" value="NR4A1-3"/>
</dbReference>
<comment type="subcellular location">
    <subcellularLocation>
        <location evidence="1 13">Nucleus</location>
    </subcellularLocation>
</comment>
<evidence type="ECO:0000256" key="8">
    <source>
        <dbReference type="ARBA" id="ARBA00023170"/>
    </source>
</evidence>
<dbReference type="GO" id="GO:0071376">
    <property type="term" value="P:cellular response to corticotropin-releasing hormone stimulus"/>
    <property type="evidence" value="ECO:0007669"/>
    <property type="project" value="TreeGrafter"/>
</dbReference>
<keyword evidence="18" id="KW-1185">Reference proteome</keyword>
<proteinExistence type="inferred from homology"/>
<evidence type="ECO:0000256" key="4">
    <source>
        <dbReference type="ARBA" id="ARBA00022833"/>
    </source>
</evidence>
<dbReference type="InterPro" id="IPR001723">
    <property type="entry name" value="Nuclear_hrmn_rcpt"/>
</dbReference>
<evidence type="ECO:0000256" key="11">
    <source>
        <dbReference type="ARBA" id="ARBA00071265"/>
    </source>
</evidence>
<feature type="region of interest" description="Disordered" evidence="14">
    <location>
        <begin position="180"/>
        <end position="201"/>
    </location>
</feature>
<feature type="compositionally biased region" description="Low complexity" evidence="14">
    <location>
        <begin position="494"/>
        <end position="505"/>
    </location>
</feature>
<feature type="compositionally biased region" description="Low complexity" evidence="14">
    <location>
        <begin position="293"/>
        <end position="310"/>
    </location>
</feature>
<dbReference type="Pfam" id="PF00105">
    <property type="entry name" value="zf-C4"/>
    <property type="match status" value="1"/>
</dbReference>
<feature type="compositionally biased region" description="Low complexity" evidence="14">
    <location>
        <begin position="354"/>
        <end position="388"/>
    </location>
</feature>
<dbReference type="PANTHER" id="PTHR24085">
    <property type="entry name" value="NUCLEAR HORMONE RECEPTOR"/>
    <property type="match status" value="1"/>
</dbReference>
<dbReference type="PRINTS" id="PR01284">
    <property type="entry name" value="NUCLEARECPTR"/>
</dbReference>
<dbReference type="PRINTS" id="PR00047">
    <property type="entry name" value="STROIDFINGER"/>
</dbReference>
<organism evidence="17 18">
    <name type="scientific">Varroa destructor</name>
    <name type="common">Honeybee mite</name>
    <dbReference type="NCBI Taxonomy" id="109461"/>
    <lineage>
        <taxon>Eukaryota</taxon>
        <taxon>Metazoa</taxon>
        <taxon>Ecdysozoa</taxon>
        <taxon>Arthropoda</taxon>
        <taxon>Chelicerata</taxon>
        <taxon>Arachnida</taxon>
        <taxon>Acari</taxon>
        <taxon>Parasitiformes</taxon>
        <taxon>Mesostigmata</taxon>
        <taxon>Gamasina</taxon>
        <taxon>Dermanyssoidea</taxon>
        <taxon>Varroidae</taxon>
        <taxon>Varroa</taxon>
    </lineage>
</organism>
<dbReference type="GO" id="GO:0000978">
    <property type="term" value="F:RNA polymerase II cis-regulatory region sequence-specific DNA binding"/>
    <property type="evidence" value="ECO:0007669"/>
    <property type="project" value="TreeGrafter"/>
</dbReference>
<evidence type="ECO:0000256" key="12">
    <source>
        <dbReference type="ARBA" id="ARBA00075617"/>
    </source>
</evidence>
<dbReference type="Pfam" id="PF00104">
    <property type="entry name" value="Hormone_recep"/>
    <property type="match status" value="1"/>
</dbReference>
<dbReference type="GO" id="GO:0035259">
    <property type="term" value="F:nuclear glucocorticoid receptor binding"/>
    <property type="evidence" value="ECO:0007669"/>
    <property type="project" value="TreeGrafter"/>
</dbReference>
<dbReference type="GeneID" id="111254275"/>
<dbReference type="GO" id="GO:0005634">
    <property type="term" value="C:nucleus"/>
    <property type="evidence" value="ECO:0007669"/>
    <property type="project" value="UniProtKB-SubCell"/>
</dbReference>
<accession>A0A7M7KTP3</accession>
<protein>
    <recommendedName>
        <fullName evidence="11">Probable nuclear hormone receptor HR38</fullName>
    </recommendedName>
    <alternativeName>
        <fullName evidence="12">Nuclear receptor subfamily 4 group A member 4</fullName>
    </alternativeName>
</protein>
<reference evidence="17" key="1">
    <citation type="submission" date="2021-01" db="UniProtKB">
        <authorList>
            <consortium name="EnsemblMetazoa"/>
        </authorList>
    </citation>
    <scope>IDENTIFICATION</scope>
</reference>
<evidence type="ECO:0000256" key="2">
    <source>
        <dbReference type="ARBA" id="ARBA00022723"/>
    </source>
</evidence>
<evidence type="ECO:0000259" key="15">
    <source>
        <dbReference type="PROSITE" id="PS51030"/>
    </source>
</evidence>
<dbReference type="PANTHER" id="PTHR24085:SF4">
    <property type="entry name" value="NUCLEAR HORMONE RECEPTOR HR38-RELATED"/>
    <property type="match status" value="1"/>
</dbReference>
<evidence type="ECO:0000256" key="10">
    <source>
        <dbReference type="ARBA" id="ARBA00065130"/>
    </source>
</evidence>
<dbReference type="InterPro" id="IPR001628">
    <property type="entry name" value="Znf_hrmn_rcpt"/>
</dbReference>
<evidence type="ECO:0000256" key="1">
    <source>
        <dbReference type="ARBA" id="ARBA00004123"/>
    </source>
</evidence>
<dbReference type="EnsemblMetazoa" id="XM_022814924">
    <property type="protein sequence ID" value="XP_022670659"/>
    <property type="gene ID" value="LOC111254275"/>
</dbReference>
<keyword evidence="6 13" id="KW-0238">DNA-binding</keyword>
<comment type="similarity">
    <text evidence="13">Belongs to the nuclear hormone receptor family.</text>
</comment>
<comment type="subunit">
    <text evidence="10">Forms a heterodimer with USP.</text>
</comment>
<dbReference type="GO" id="GO:0008270">
    <property type="term" value="F:zinc ion binding"/>
    <property type="evidence" value="ECO:0007669"/>
    <property type="project" value="UniProtKB-KW"/>
</dbReference>
<feature type="domain" description="Nuclear receptor" evidence="15">
    <location>
        <begin position="397"/>
        <end position="472"/>
    </location>
</feature>
<name>A0A7M7KTP3_VARDE</name>
<dbReference type="Gene3D" id="1.10.565.10">
    <property type="entry name" value="Retinoid X Receptor"/>
    <property type="match status" value="1"/>
</dbReference>
<keyword evidence="3 13" id="KW-0863">Zinc-finger</keyword>
<dbReference type="GO" id="GO:0004879">
    <property type="term" value="F:nuclear receptor activity"/>
    <property type="evidence" value="ECO:0007669"/>
    <property type="project" value="InterPro"/>
</dbReference>
<evidence type="ECO:0000256" key="5">
    <source>
        <dbReference type="ARBA" id="ARBA00023015"/>
    </source>
</evidence>
<dbReference type="InterPro" id="IPR035500">
    <property type="entry name" value="NHR-like_dom_sf"/>
</dbReference>
<evidence type="ECO:0000256" key="14">
    <source>
        <dbReference type="SAM" id="MobiDB-lite"/>
    </source>
</evidence>
<dbReference type="CDD" id="cd06969">
    <property type="entry name" value="NR_DBD_NGFI-B"/>
    <property type="match status" value="1"/>
</dbReference>
<dbReference type="SMART" id="SM00399">
    <property type="entry name" value="ZnF_C4"/>
    <property type="match status" value="1"/>
</dbReference>
<dbReference type="SUPFAM" id="SSF48508">
    <property type="entry name" value="Nuclear receptor ligand-binding domain"/>
    <property type="match status" value="1"/>
</dbReference>
<feature type="compositionally biased region" description="Pro residues" evidence="14">
    <location>
        <begin position="313"/>
        <end position="332"/>
    </location>
</feature>
<dbReference type="InParanoid" id="A0A7M7KTP3"/>
<feature type="compositionally biased region" description="Polar residues" evidence="14">
    <location>
        <begin position="341"/>
        <end position="351"/>
    </location>
</feature>
<feature type="region of interest" description="Disordered" evidence="14">
    <location>
        <begin position="476"/>
        <end position="505"/>
    </location>
</feature>
<keyword evidence="5 13" id="KW-0805">Transcription regulation</keyword>
<keyword evidence="2 13" id="KW-0479">Metal-binding</keyword>
<dbReference type="InterPro" id="IPR013088">
    <property type="entry name" value="Znf_NHR/GATA"/>
</dbReference>
<dbReference type="FunFam" id="3.30.50.10:FF:000009">
    <property type="entry name" value="nuclear receptor subfamily 4 group A member 2"/>
    <property type="match status" value="1"/>
</dbReference>
<dbReference type="SMART" id="SM00430">
    <property type="entry name" value="HOLI"/>
    <property type="match status" value="1"/>
</dbReference>
<dbReference type="SUPFAM" id="SSF57716">
    <property type="entry name" value="Glucocorticoid receptor-like (DNA-binding domain)"/>
    <property type="match status" value="1"/>
</dbReference>
<evidence type="ECO:0000313" key="18">
    <source>
        <dbReference type="Proteomes" id="UP000594260"/>
    </source>
</evidence>
<keyword evidence="9 13" id="KW-0539">Nucleus</keyword>
<evidence type="ECO:0000256" key="9">
    <source>
        <dbReference type="ARBA" id="ARBA00023242"/>
    </source>
</evidence>
<evidence type="ECO:0000313" key="17">
    <source>
        <dbReference type="EnsemblMetazoa" id="XP_022670659"/>
    </source>
</evidence>
<feature type="region of interest" description="Disordered" evidence="14">
    <location>
        <begin position="258"/>
        <end position="392"/>
    </location>
</feature>
<evidence type="ECO:0000256" key="6">
    <source>
        <dbReference type="ARBA" id="ARBA00023125"/>
    </source>
</evidence>
<dbReference type="PRINTS" id="PR00398">
    <property type="entry name" value="STRDHORMONER"/>
</dbReference>
<dbReference type="OrthoDB" id="5952118at2759"/>
<dbReference type="KEGG" id="vde:111254275"/>
<sequence length="755" mass="82911">MAANPPMYLHVWLSACQTNGRTTGRGMIKQVWRRCLPTKYRRLPLGRTDLDLQPTAYKTNALLSSVISAVPGVDVGVGLGVGVALYPNSVHSSRQNSLSTLFPRPSKGTMLLIEKSIHANNSPFVPQCSLSQPPQQPFVCDHLDVEADLANFVSEEDLKINQTALEFLTNESTFFEMFQEPSNTSQNPGAGTSSDAPSATVTSISQPLIMPSSESNSHMDIQLPSFEETYSPSGFRSNCPEGADFSFKFEDPDLFVATSPDMPTSSSSLQNDFGSSGTSSGFNKPRHSVPGYSSDNTSFSSGSSVKSFSGDATPPPPMTPPYAIPSPMPSPSPTWSRRSSFASTVSMSSPLHETATSSRRGSTPSPASSASGPIVGQHGQQQQQPHPQQLKKKPTPSLLCAVCGDSAACQHYGVRTCEGCKGFFKRTVQKNNKYVCLNDKKCTVDKKRRNRCQSCRFQKCLAVGMVKEVVRTDSLKGRRGRLPSKPKLSLPAMSPTSAGPSAVSVSPSSPASLISQLLQAHLDTSPDMSNRDFSVYQVINNQEDFPRTPEEARRFYDLLTSSIETIRRFIERIPGFSDLIQEDRELLFTSSILELFALRVAFRMVRNGLEGEQRCEQVTLCNGTVLHRSQAKRDLGNWLLPITEFANFLEQLDIDVPALACFAAIVVTGNDRPGLKEPEKVEQLQMNMIGSLREHLTYNAQAKQNPHIFSRLLAKLPDLRSISEQGLQRIFYLNHEELVPTPPLIESLFLTTLPF</sequence>